<name>A0A422NV85_9TRYP</name>
<proteinExistence type="predicted"/>
<comment type="caution">
    <text evidence="1">The sequence shown here is derived from an EMBL/GenBank/DDBJ whole genome shotgun (WGS) entry which is preliminary data.</text>
</comment>
<evidence type="ECO:0008006" key="3">
    <source>
        <dbReference type="Google" id="ProtNLM"/>
    </source>
</evidence>
<dbReference type="GeneID" id="40320619"/>
<dbReference type="RefSeq" id="XP_029226022.1">
    <property type="nucleotide sequence ID" value="XM_029373875.1"/>
</dbReference>
<sequence length="498" mass="54020">MESSATTGAKRLSRVDEIRLMEALFPYASSQSLSEAVRATNGVEEAIFHLNATANPDLDSASYLLKMKRKTAISAEVTSPTTAAKAAPPPNSAAIVVDGDGNAMSPSLQDTFAALQSHLFSRLALFDEKTGTLEVNQQNEYNATVAVFPIDTAAWDDHFITSATLTDVMGAHPLVLPTSAEAAFSQTELGEGWDGIQAPIVRWAPTAAALKKERNENRATLSEKEISSLVCILQSEGEEGGAIARERNGMGTKNGTLIVDPAESPTASVGRILPTPLQYRVREECELRVILDELEARGGEAFHKMGGTNLCKEIVKHCKTLTGILPEYFPKLLRVIGKELEGEELLPALQNVRLKAFGEAVLNTGAVRVREIAFGRSYARFSENGEHLLWRVKLKYLALDPASFTLTKAEGRGDVKRGTVSAKIKDLKVKAKLTLRLLSTGRLNATCCDPHVSIGSLHTKCSVCSLNALGFFLRPFLKQKLCLYLIEMLREGIALNPG</sequence>
<evidence type="ECO:0000313" key="2">
    <source>
        <dbReference type="Proteomes" id="UP000284403"/>
    </source>
</evidence>
<dbReference type="AlphaFoldDB" id="A0A422NV85"/>
<reference evidence="1 2" key="1">
    <citation type="journal article" date="2018" name="BMC Genomics">
        <title>Genomic comparison of Trypanosoma conorhini and Trypanosoma rangeli to Trypanosoma cruzi strains of high and low virulence.</title>
        <authorList>
            <person name="Bradwell K.R."/>
            <person name="Koparde V.N."/>
            <person name="Matveyev A.V."/>
            <person name="Serrano M.G."/>
            <person name="Alves J.M."/>
            <person name="Parikh H."/>
            <person name="Huang B."/>
            <person name="Lee V."/>
            <person name="Espinosa-Alvarez O."/>
            <person name="Ortiz P.A."/>
            <person name="Costa-Martins A.G."/>
            <person name="Teixeira M.M."/>
            <person name="Buck G.A."/>
        </authorList>
    </citation>
    <scope>NUCLEOTIDE SEQUENCE [LARGE SCALE GENOMIC DNA]</scope>
    <source>
        <strain evidence="1 2">025E</strain>
    </source>
</reference>
<accession>A0A422NV85</accession>
<evidence type="ECO:0000313" key="1">
    <source>
        <dbReference type="EMBL" id="RNF09383.1"/>
    </source>
</evidence>
<organism evidence="1 2">
    <name type="scientific">Trypanosoma conorhini</name>
    <dbReference type="NCBI Taxonomy" id="83891"/>
    <lineage>
        <taxon>Eukaryota</taxon>
        <taxon>Discoba</taxon>
        <taxon>Euglenozoa</taxon>
        <taxon>Kinetoplastea</taxon>
        <taxon>Metakinetoplastina</taxon>
        <taxon>Trypanosomatida</taxon>
        <taxon>Trypanosomatidae</taxon>
        <taxon>Trypanosoma</taxon>
    </lineage>
</organism>
<gene>
    <name evidence="1" type="ORF">Tco025E_07008</name>
</gene>
<dbReference type="Proteomes" id="UP000284403">
    <property type="component" value="Unassembled WGS sequence"/>
</dbReference>
<dbReference type="EMBL" id="MKKU01000511">
    <property type="protein sequence ID" value="RNF09383.1"/>
    <property type="molecule type" value="Genomic_DNA"/>
</dbReference>
<keyword evidence="2" id="KW-1185">Reference proteome</keyword>
<dbReference type="OrthoDB" id="244830at2759"/>
<protein>
    <recommendedName>
        <fullName evidence="3">CUE domain-containing protein</fullName>
    </recommendedName>
</protein>